<dbReference type="InterPro" id="IPR003538">
    <property type="entry name" value="TonB"/>
</dbReference>
<evidence type="ECO:0000313" key="13">
    <source>
        <dbReference type="Proteomes" id="UP001142175"/>
    </source>
</evidence>
<evidence type="ECO:0000256" key="3">
    <source>
        <dbReference type="ARBA" id="ARBA00022448"/>
    </source>
</evidence>
<dbReference type="PROSITE" id="PS51257">
    <property type="entry name" value="PROKAR_LIPOPROTEIN"/>
    <property type="match status" value="1"/>
</dbReference>
<keyword evidence="4" id="KW-1003">Cell membrane</keyword>
<dbReference type="AlphaFoldDB" id="A0A9X2P6A5"/>
<dbReference type="PANTHER" id="PTHR33446">
    <property type="entry name" value="PROTEIN TONB-RELATED"/>
    <property type="match status" value="1"/>
</dbReference>
<evidence type="ECO:0000259" key="11">
    <source>
        <dbReference type="PROSITE" id="PS52015"/>
    </source>
</evidence>
<dbReference type="InterPro" id="IPR037682">
    <property type="entry name" value="TonB_C"/>
</dbReference>
<keyword evidence="8 10" id="KW-1133">Transmembrane helix</keyword>
<dbReference type="PANTHER" id="PTHR33446:SF2">
    <property type="entry name" value="PROTEIN TONB"/>
    <property type="match status" value="1"/>
</dbReference>
<dbReference type="GO" id="GO:0015891">
    <property type="term" value="P:siderophore transport"/>
    <property type="evidence" value="ECO:0007669"/>
    <property type="project" value="InterPro"/>
</dbReference>
<accession>A0A9X2P6A5</accession>
<evidence type="ECO:0000256" key="7">
    <source>
        <dbReference type="ARBA" id="ARBA00022927"/>
    </source>
</evidence>
<dbReference type="EMBL" id="JANSUY010000019">
    <property type="protein sequence ID" value="MCR9016823.1"/>
    <property type="molecule type" value="Genomic_DNA"/>
</dbReference>
<dbReference type="SUPFAM" id="SSF74653">
    <property type="entry name" value="TolA/TonB C-terminal domain"/>
    <property type="match status" value="1"/>
</dbReference>
<evidence type="ECO:0000256" key="9">
    <source>
        <dbReference type="ARBA" id="ARBA00023136"/>
    </source>
</evidence>
<evidence type="ECO:0000256" key="6">
    <source>
        <dbReference type="ARBA" id="ARBA00022692"/>
    </source>
</evidence>
<keyword evidence="13" id="KW-1185">Reference proteome</keyword>
<dbReference type="PROSITE" id="PS52015">
    <property type="entry name" value="TONB_CTD"/>
    <property type="match status" value="1"/>
</dbReference>
<feature type="transmembrane region" description="Helical" evidence="10">
    <location>
        <begin position="12"/>
        <end position="29"/>
    </location>
</feature>
<comment type="subcellular location">
    <subcellularLocation>
        <location evidence="1">Cell inner membrane</location>
        <topology evidence="1">Single-pass membrane protein</topology>
        <orientation evidence="1">Periplasmic side</orientation>
    </subcellularLocation>
</comment>
<dbReference type="GO" id="GO:0055085">
    <property type="term" value="P:transmembrane transport"/>
    <property type="evidence" value="ECO:0007669"/>
    <property type="project" value="InterPro"/>
</dbReference>
<evidence type="ECO:0000256" key="1">
    <source>
        <dbReference type="ARBA" id="ARBA00004383"/>
    </source>
</evidence>
<dbReference type="InterPro" id="IPR006260">
    <property type="entry name" value="TonB/TolA_C"/>
</dbReference>
<dbReference type="GO" id="GO:0031992">
    <property type="term" value="F:energy transducer activity"/>
    <property type="evidence" value="ECO:0007669"/>
    <property type="project" value="InterPro"/>
</dbReference>
<keyword evidence="3" id="KW-0813">Transport</keyword>
<evidence type="ECO:0000256" key="10">
    <source>
        <dbReference type="SAM" id="Phobius"/>
    </source>
</evidence>
<keyword evidence="5" id="KW-0997">Cell inner membrane</keyword>
<dbReference type="Pfam" id="PF03544">
    <property type="entry name" value="TonB_C"/>
    <property type="match status" value="1"/>
</dbReference>
<dbReference type="NCBIfam" id="TIGR01352">
    <property type="entry name" value="tonB_Cterm"/>
    <property type="match status" value="1"/>
</dbReference>
<comment type="caution">
    <text evidence="12">The sequence shown here is derived from an EMBL/GenBank/DDBJ whole genome shotgun (WGS) entry which is preliminary data.</text>
</comment>
<dbReference type="Gene3D" id="3.30.1150.10">
    <property type="match status" value="1"/>
</dbReference>
<evidence type="ECO:0000256" key="4">
    <source>
        <dbReference type="ARBA" id="ARBA00022475"/>
    </source>
</evidence>
<comment type="similarity">
    <text evidence="2">Belongs to the TonB family.</text>
</comment>
<dbReference type="GO" id="GO:0030288">
    <property type="term" value="C:outer membrane-bounded periplasmic space"/>
    <property type="evidence" value="ECO:0007669"/>
    <property type="project" value="InterPro"/>
</dbReference>
<reference evidence="12" key="1">
    <citation type="submission" date="2022-08" db="EMBL/GenBank/DDBJ databases">
        <authorList>
            <person name="Zhang D."/>
        </authorList>
    </citation>
    <scope>NUCLEOTIDE SEQUENCE</scope>
    <source>
        <strain evidence="12">XJ19-11</strain>
    </source>
</reference>
<dbReference type="RefSeq" id="WP_258424669.1">
    <property type="nucleotide sequence ID" value="NZ_JANAEZ010000002.1"/>
</dbReference>
<keyword evidence="9 10" id="KW-0472">Membrane</keyword>
<name>A0A9X2P6A5_9BACT</name>
<organism evidence="12 13">
    <name type="scientific">Aquiflexum gelatinilyticum</name>
    <dbReference type="NCBI Taxonomy" id="2961943"/>
    <lineage>
        <taxon>Bacteria</taxon>
        <taxon>Pseudomonadati</taxon>
        <taxon>Bacteroidota</taxon>
        <taxon>Cytophagia</taxon>
        <taxon>Cytophagales</taxon>
        <taxon>Cyclobacteriaceae</taxon>
        <taxon>Aquiflexum</taxon>
    </lineage>
</organism>
<feature type="domain" description="TonB C-terminal" evidence="11">
    <location>
        <begin position="68"/>
        <end position="164"/>
    </location>
</feature>
<evidence type="ECO:0000313" key="12">
    <source>
        <dbReference type="EMBL" id="MCR9016823.1"/>
    </source>
</evidence>
<protein>
    <submittedName>
        <fullName evidence="12">Energy transducer TonB</fullName>
    </submittedName>
</protein>
<dbReference type="PRINTS" id="PR01374">
    <property type="entry name" value="TONBPROTEIN"/>
</dbReference>
<dbReference type="Proteomes" id="UP001142175">
    <property type="component" value="Unassembled WGS sequence"/>
</dbReference>
<dbReference type="InterPro" id="IPR051045">
    <property type="entry name" value="TonB-dependent_transducer"/>
</dbReference>
<proteinExistence type="inferred from homology"/>
<evidence type="ECO:0000256" key="5">
    <source>
        <dbReference type="ARBA" id="ARBA00022519"/>
    </source>
</evidence>
<dbReference type="GO" id="GO:0015031">
    <property type="term" value="P:protein transport"/>
    <property type="evidence" value="ECO:0007669"/>
    <property type="project" value="UniProtKB-KW"/>
</dbReference>
<gene>
    <name evidence="12" type="ORF">NU887_17445</name>
</gene>
<evidence type="ECO:0000256" key="2">
    <source>
        <dbReference type="ARBA" id="ARBA00006555"/>
    </source>
</evidence>
<keyword evidence="6 10" id="KW-0812">Transmembrane</keyword>
<sequence>MKANNSTPNYKSNLLTVLPLMGLMMVFFSCDFQGYDEKVVLENGEVTSKNIETNEIFDVVEDSPEFPGGMEAWNEFLMNNLKYPEKAREMGIEGTVYVVFEVRKDGSVKNVELLKGIGAGCDEEAKRVIMQSPNWTPGKQKGHTVNVRLRVPIKFKLGEKEVIA</sequence>
<evidence type="ECO:0000256" key="8">
    <source>
        <dbReference type="ARBA" id="ARBA00022989"/>
    </source>
</evidence>
<keyword evidence="7" id="KW-0653">Protein transport</keyword>
<dbReference type="GO" id="GO:0098797">
    <property type="term" value="C:plasma membrane protein complex"/>
    <property type="evidence" value="ECO:0007669"/>
    <property type="project" value="TreeGrafter"/>
</dbReference>